<dbReference type="PANTHER" id="PTHR43816:SF1">
    <property type="entry name" value="NICOTINAMIDE PHOSPHORIBOSYLTRANSFERASE"/>
    <property type="match status" value="1"/>
</dbReference>
<gene>
    <name evidence="12" type="ORF">MSP8886_01072</name>
</gene>
<dbReference type="Pfam" id="PF18127">
    <property type="entry name" value="NAMPT_N"/>
    <property type="match status" value="1"/>
</dbReference>
<dbReference type="STRING" id="1792290.MSP8886_01072"/>
<evidence type="ECO:0000256" key="4">
    <source>
        <dbReference type="ARBA" id="ARBA00022679"/>
    </source>
</evidence>
<dbReference type="SUPFAM" id="SSF51690">
    <property type="entry name" value="Nicotinate/Quinolinate PRTase C-terminal domain-like"/>
    <property type="match status" value="1"/>
</dbReference>
<evidence type="ECO:0000256" key="5">
    <source>
        <dbReference type="ARBA" id="ARBA00035007"/>
    </source>
</evidence>
<organism evidence="12 13">
    <name type="scientific">Marinomonas spartinae</name>
    <dbReference type="NCBI Taxonomy" id="1792290"/>
    <lineage>
        <taxon>Bacteria</taxon>
        <taxon>Pseudomonadati</taxon>
        <taxon>Pseudomonadota</taxon>
        <taxon>Gammaproteobacteria</taxon>
        <taxon>Oceanospirillales</taxon>
        <taxon>Oceanospirillaceae</taxon>
        <taxon>Marinomonas</taxon>
    </lineage>
</organism>
<dbReference type="InterPro" id="IPR013785">
    <property type="entry name" value="Aldolase_TIM"/>
</dbReference>
<dbReference type="EMBL" id="FLOB01000002">
    <property type="protein sequence ID" value="SBS28150.1"/>
    <property type="molecule type" value="Genomic_DNA"/>
</dbReference>
<keyword evidence="4 12" id="KW-0808">Transferase</keyword>
<feature type="binding site" evidence="9">
    <location>
        <position position="404"/>
    </location>
    <ligand>
        <name>beta-nicotinamide D-ribonucleotide</name>
        <dbReference type="ChEBI" id="CHEBI:14649"/>
    </ligand>
</feature>
<dbReference type="Gene3D" id="3.20.20.70">
    <property type="entry name" value="Aldolase class I"/>
    <property type="match status" value="1"/>
</dbReference>
<evidence type="ECO:0000256" key="2">
    <source>
        <dbReference type="ARBA" id="ARBA00022642"/>
    </source>
</evidence>
<evidence type="ECO:0000256" key="9">
    <source>
        <dbReference type="PIRSR" id="PIRSR005943-1"/>
    </source>
</evidence>
<evidence type="ECO:0000256" key="3">
    <source>
        <dbReference type="ARBA" id="ARBA00022676"/>
    </source>
</evidence>
<dbReference type="NCBIfam" id="NF006629">
    <property type="entry name" value="PRK09198.1"/>
    <property type="match status" value="1"/>
</dbReference>
<dbReference type="CDD" id="cd01569">
    <property type="entry name" value="PBEF_like"/>
    <property type="match status" value="1"/>
</dbReference>
<comment type="pathway">
    <text evidence="5">Cofactor biosynthesis; NAD(+) biosynthesis; nicotinamide D-ribonucleotide from 5-phospho-alpha-D-ribose 1-diphosphate and nicotinamide: step 1/1.</text>
</comment>
<dbReference type="Proteomes" id="UP000092544">
    <property type="component" value="Unassembled WGS sequence"/>
</dbReference>
<dbReference type="InterPro" id="IPR016471">
    <property type="entry name" value="Nicotinamide_PRibTrfase"/>
</dbReference>
<evidence type="ECO:0000259" key="10">
    <source>
        <dbReference type="Pfam" id="PF04095"/>
    </source>
</evidence>
<feature type="binding site" evidence="9">
    <location>
        <position position="396"/>
    </location>
    <ligand>
        <name>beta-nicotinamide D-ribonucleotide</name>
        <dbReference type="ChEBI" id="CHEBI:14649"/>
    </ligand>
</feature>
<dbReference type="OrthoDB" id="394882at2"/>
<evidence type="ECO:0000259" key="11">
    <source>
        <dbReference type="Pfam" id="PF18127"/>
    </source>
</evidence>
<dbReference type="PANTHER" id="PTHR43816">
    <property type="entry name" value="NICOTINAMIDE PHOSPHORIBOSYLTRANSFERASE"/>
    <property type="match status" value="1"/>
</dbReference>
<feature type="domain" description="Nicotinate/nicotinamide phosphoribosyltransferase" evidence="10">
    <location>
        <begin position="185"/>
        <end position="475"/>
    </location>
</feature>
<feature type="binding site" evidence="9">
    <location>
        <begin position="310"/>
        <end position="312"/>
    </location>
    <ligand>
        <name>beta-nicotinamide D-ribonucleotide</name>
        <dbReference type="ChEBI" id="CHEBI:14649"/>
    </ligand>
</feature>
<dbReference type="Pfam" id="PF04095">
    <property type="entry name" value="NAPRTase"/>
    <property type="match status" value="1"/>
</dbReference>
<comment type="catalytic activity">
    <reaction evidence="8">
        <text>beta-nicotinamide D-ribonucleotide + diphosphate = 5-phospho-alpha-D-ribose 1-diphosphate + nicotinamide + H(+)</text>
        <dbReference type="Rhea" id="RHEA:16149"/>
        <dbReference type="ChEBI" id="CHEBI:14649"/>
        <dbReference type="ChEBI" id="CHEBI:15378"/>
        <dbReference type="ChEBI" id="CHEBI:17154"/>
        <dbReference type="ChEBI" id="CHEBI:33019"/>
        <dbReference type="ChEBI" id="CHEBI:58017"/>
        <dbReference type="EC" id="2.4.2.12"/>
    </reaction>
    <physiologicalReaction direction="right-to-left" evidence="8">
        <dbReference type="Rhea" id="RHEA:16151"/>
    </physiologicalReaction>
</comment>
<evidence type="ECO:0000256" key="1">
    <source>
        <dbReference type="ARBA" id="ARBA00010897"/>
    </source>
</evidence>
<evidence type="ECO:0000256" key="7">
    <source>
        <dbReference type="ARBA" id="ARBA00035036"/>
    </source>
</evidence>
<dbReference type="AlphaFoldDB" id="A0A1A8T986"/>
<evidence type="ECO:0000313" key="13">
    <source>
        <dbReference type="Proteomes" id="UP000092544"/>
    </source>
</evidence>
<evidence type="ECO:0000256" key="6">
    <source>
        <dbReference type="ARBA" id="ARBA00035024"/>
    </source>
</evidence>
<keyword evidence="13" id="KW-1185">Reference proteome</keyword>
<name>A0A1A8T986_9GAMM</name>
<dbReference type="GO" id="GO:0009435">
    <property type="term" value="P:NAD+ biosynthetic process"/>
    <property type="evidence" value="ECO:0007669"/>
    <property type="project" value="InterPro"/>
</dbReference>
<dbReference type="PIRSF" id="PIRSF005943">
    <property type="entry name" value="NMPRT"/>
    <property type="match status" value="1"/>
</dbReference>
<dbReference type="InterPro" id="IPR036068">
    <property type="entry name" value="Nicotinate_pribotase-like_C"/>
</dbReference>
<dbReference type="InterPro" id="IPR041529">
    <property type="entry name" value="DUF5598"/>
</dbReference>
<feature type="binding site" evidence="9">
    <location>
        <position position="192"/>
    </location>
    <ligand>
        <name>diphosphate</name>
        <dbReference type="ChEBI" id="CHEBI:33019"/>
    </ligand>
</feature>
<evidence type="ECO:0000256" key="8">
    <source>
        <dbReference type="ARBA" id="ARBA00047835"/>
    </source>
</evidence>
<sequence length="492" mass="55300">MNPLTAIDFYKADHRRQYPAGTEYVYSNFTPRSSRLAPVLEGFDDRVVFVGLQGYIKRFLIDTWNENFFNQPKEKVVAKYKRRMDTSLGEGAIPVDHIEALHDLGYLPLEIKALPEGSRVNIKVPMFTIVNTLPEFYWLTNYLETSLSAEIWKICTTATVAYEYKRLLNDYAQKTGAPMEFVPLQGHDFSFRGMSGMMDAAQSGMGHLTSFIGTDTVAAIDYAEDYYNAQGVIGVSVPATEHSVMCMGTQEGEIDTFRRLITELYPRGVVSIVSDTWDFWQVISCYARELKQTILDREEDALGLAKVVFRPDSGDPVKIIAGDPEAEPGSPEYKGAVECLWDIFGGDITDKGYKMLNPRVGLIYGDSITLKKAQAILKVMEEKGFASSNIVLGVGGFTYQYLTRDSFGFAMKATWGQVNGEGREIFKDPITDSGTKKSARGLLRVEKTENGFELFDQQTPEQEKQGELKTVFKNGSLVIEHSLMEIRERLKD</sequence>
<dbReference type="EC" id="2.4.2.12" evidence="6"/>
<dbReference type="InterPro" id="IPR041525">
    <property type="entry name" value="N/Namide_PRibTrfase"/>
</dbReference>
<protein>
    <recommendedName>
        <fullName evidence="7">Nicotinamide phosphoribosyltransferase</fullName>
        <ecNumber evidence="6">2.4.2.12</ecNumber>
    </recommendedName>
</protein>
<proteinExistence type="inferred from homology"/>
<evidence type="ECO:0000313" key="12">
    <source>
        <dbReference type="EMBL" id="SBS28150.1"/>
    </source>
</evidence>
<dbReference type="RefSeq" id="WP_067013497.1">
    <property type="nucleotide sequence ID" value="NZ_FLOB01000002.1"/>
</dbReference>
<comment type="similarity">
    <text evidence="1">Belongs to the NAPRTase family.</text>
</comment>
<feature type="binding site" evidence="9">
    <location>
        <position position="215"/>
    </location>
    <ligand>
        <name>beta-nicotinamide D-ribonucleotide</name>
        <dbReference type="ChEBI" id="CHEBI:14649"/>
    </ligand>
</feature>
<feature type="binding site" evidence="9">
    <location>
        <position position="310"/>
    </location>
    <ligand>
        <name>diphosphate</name>
        <dbReference type="ChEBI" id="CHEBI:33019"/>
    </ligand>
</feature>
<dbReference type="GO" id="GO:0047280">
    <property type="term" value="F:nicotinamide phosphoribosyltransferase activity"/>
    <property type="evidence" value="ECO:0007669"/>
    <property type="project" value="UniProtKB-EC"/>
</dbReference>
<keyword evidence="2" id="KW-0662">Pyridine nucleotide biosynthesis</keyword>
<reference evidence="12 13" key="1">
    <citation type="submission" date="2016-06" db="EMBL/GenBank/DDBJ databases">
        <authorList>
            <person name="Kjaerup R.B."/>
            <person name="Dalgaard T.S."/>
            <person name="Juul-Madsen H.R."/>
        </authorList>
    </citation>
    <scope>NUCLEOTIDE SEQUENCE [LARGE SCALE GENOMIC DNA]</scope>
    <source>
        <strain evidence="12 13">CECT 8886</strain>
    </source>
</reference>
<feature type="binding site" evidence="9">
    <location>
        <position position="242"/>
    </location>
    <ligand>
        <name>diphosphate</name>
        <dbReference type="ChEBI" id="CHEBI:33019"/>
    </ligand>
</feature>
<accession>A0A1A8T986</accession>
<feature type="domain" description="Nicotinamide phosphoribosyltransferase N-terminal" evidence="11">
    <location>
        <begin position="4"/>
        <end position="62"/>
    </location>
</feature>
<feature type="binding site" evidence="9">
    <location>
        <begin position="365"/>
        <end position="366"/>
    </location>
    <ligand>
        <name>beta-nicotinamide D-ribonucleotide</name>
        <dbReference type="ChEBI" id="CHEBI:14649"/>
    </ligand>
</feature>
<keyword evidence="3 12" id="KW-0328">Glycosyltransferase</keyword>